<evidence type="ECO:0000313" key="2">
    <source>
        <dbReference type="Proteomes" id="UP001157109"/>
    </source>
</evidence>
<evidence type="ECO:0000313" key="1">
    <source>
        <dbReference type="EMBL" id="GMA20555.1"/>
    </source>
</evidence>
<keyword evidence="2" id="KW-1185">Reference proteome</keyword>
<gene>
    <name evidence="1" type="ORF">GCM10025862_25760</name>
</gene>
<dbReference type="EMBL" id="BSUJ01000001">
    <property type="protein sequence ID" value="GMA20555.1"/>
    <property type="molecule type" value="Genomic_DNA"/>
</dbReference>
<name>A0ABQ6HQS1_9MICO</name>
<protein>
    <submittedName>
        <fullName evidence="1">Uncharacterized protein</fullName>
    </submittedName>
</protein>
<reference evidence="2" key="1">
    <citation type="journal article" date="2019" name="Int. J. Syst. Evol. Microbiol.">
        <title>The Global Catalogue of Microorganisms (GCM) 10K type strain sequencing project: providing services to taxonomists for standard genome sequencing and annotation.</title>
        <authorList>
            <consortium name="The Broad Institute Genomics Platform"/>
            <consortium name="The Broad Institute Genome Sequencing Center for Infectious Disease"/>
            <person name="Wu L."/>
            <person name="Ma J."/>
        </authorList>
    </citation>
    <scope>NUCLEOTIDE SEQUENCE [LARGE SCALE GENOMIC DNA]</scope>
    <source>
        <strain evidence="2">NBRC 105830</strain>
    </source>
</reference>
<proteinExistence type="predicted"/>
<organism evidence="1 2">
    <name type="scientific">Arsenicicoccus piscis</name>
    <dbReference type="NCBI Taxonomy" id="673954"/>
    <lineage>
        <taxon>Bacteria</taxon>
        <taxon>Bacillati</taxon>
        <taxon>Actinomycetota</taxon>
        <taxon>Actinomycetes</taxon>
        <taxon>Micrococcales</taxon>
        <taxon>Intrasporangiaceae</taxon>
        <taxon>Arsenicicoccus</taxon>
    </lineage>
</organism>
<comment type="caution">
    <text evidence="1">The sequence shown here is derived from an EMBL/GenBank/DDBJ whole genome shotgun (WGS) entry which is preliminary data.</text>
</comment>
<sequence>MPAAEPHDLVRTELDRVARRWRDLPVDRALAAAPGLRRLAQELADETAARQGRPVRELPDLGPAVLLDQLLVTCFDATEAGVEQAGLAQRLSTLRSKLTQA</sequence>
<dbReference type="Proteomes" id="UP001157109">
    <property type="component" value="Unassembled WGS sequence"/>
</dbReference>
<dbReference type="RefSeq" id="WP_241444133.1">
    <property type="nucleotide sequence ID" value="NZ_BSUJ01000001.1"/>
</dbReference>
<accession>A0ABQ6HQS1</accession>